<organism evidence="3 4">
    <name type="scientific">Pseudomonas kairouanensis</name>
    <dbReference type="NCBI Taxonomy" id="2293832"/>
    <lineage>
        <taxon>Bacteria</taxon>
        <taxon>Pseudomonadati</taxon>
        <taxon>Pseudomonadota</taxon>
        <taxon>Gammaproteobacteria</taxon>
        <taxon>Pseudomonadales</taxon>
        <taxon>Pseudomonadaceae</taxon>
        <taxon>Pseudomonas</taxon>
    </lineage>
</organism>
<dbReference type="CDD" id="cd03801">
    <property type="entry name" value="GT4_PimA-like"/>
    <property type="match status" value="1"/>
</dbReference>
<dbReference type="Proteomes" id="UP000297391">
    <property type="component" value="Unassembled WGS sequence"/>
</dbReference>
<dbReference type="InterPro" id="IPR028098">
    <property type="entry name" value="Glyco_trans_4-like_N"/>
</dbReference>
<dbReference type="Pfam" id="PF13439">
    <property type="entry name" value="Glyco_transf_4"/>
    <property type="match status" value="1"/>
</dbReference>
<sequence length="351" mass="39864">MKICYVVPAIVNKAPILVVLQLCEQMLLKGHDVTVLYFDERVEIELLAGVSFERVGFYRTFDFSIYDVVHSHLLRADAFVFRNKSLFGKVRYVSTLHNYVERELYFHYNKFVSFVFSFIWNVCWLRHNRLVVLSEDAVKYYSRFSYNKKITRVYNGRDVVINYGLIEDWCATEISALKACVDVLLGTYCVLTATKGVDQLIRLLSENARVGLVVIGDGPAKKSLQELSVTLGVDNRCVFIPSVPYAHQCNIFFDVFAMPSRAEGFGLALIEAALHSKKIVCSDIPIFRELFTEEAVCFFKVDDVPSLNAAVMKCVADESKAAAVLKVARERYSSSAMASSYLMVYEGLQRD</sequence>
<keyword evidence="3" id="KW-0808">Transferase</keyword>
<dbReference type="InterPro" id="IPR001296">
    <property type="entry name" value="Glyco_trans_1"/>
</dbReference>
<dbReference type="GO" id="GO:0016757">
    <property type="term" value="F:glycosyltransferase activity"/>
    <property type="evidence" value="ECO:0007669"/>
    <property type="project" value="InterPro"/>
</dbReference>
<evidence type="ECO:0000259" key="1">
    <source>
        <dbReference type="Pfam" id="PF00534"/>
    </source>
</evidence>
<dbReference type="EMBL" id="QUZU01000002">
    <property type="protein sequence ID" value="TFY92002.1"/>
    <property type="molecule type" value="Genomic_DNA"/>
</dbReference>
<name>A0A4Z0AYV7_9PSED</name>
<proteinExistence type="predicted"/>
<dbReference type="Pfam" id="PF00534">
    <property type="entry name" value="Glycos_transf_1"/>
    <property type="match status" value="1"/>
</dbReference>
<dbReference type="PANTHER" id="PTHR12526:SF634">
    <property type="entry name" value="BLL3361 PROTEIN"/>
    <property type="match status" value="1"/>
</dbReference>
<dbReference type="OrthoDB" id="6713459at2"/>
<keyword evidence="4" id="KW-1185">Reference proteome</keyword>
<feature type="domain" description="Glycosyl transferase family 1" evidence="1">
    <location>
        <begin position="190"/>
        <end position="330"/>
    </location>
</feature>
<gene>
    <name evidence="3" type="ORF">DYL59_02635</name>
</gene>
<dbReference type="SUPFAM" id="SSF53756">
    <property type="entry name" value="UDP-Glycosyltransferase/glycogen phosphorylase"/>
    <property type="match status" value="1"/>
</dbReference>
<dbReference type="PANTHER" id="PTHR12526">
    <property type="entry name" value="GLYCOSYLTRANSFERASE"/>
    <property type="match status" value="1"/>
</dbReference>
<dbReference type="GO" id="GO:1901135">
    <property type="term" value="P:carbohydrate derivative metabolic process"/>
    <property type="evidence" value="ECO:0007669"/>
    <property type="project" value="UniProtKB-ARBA"/>
</dbReference>
<dbReference type="RefSeq" id="WP_135287775.1">
    <property type="nucleotide sequence ID" value="NZ_QUZU01000002.1"/>
</dbReference>
<evidence type="ECO:0000259" key="2">
    <source>
        <dbReference type="Pfam" id="PF13439"/>
    </source>
</evidence>
<evidence type="ECO:0000313" key="4">
    <source>
        <dbReference type="Proteomes" id="UP000297391"/>
    </source>
</evidence>
<dbReference type="Gene3D" id="3.40.50.2000">
    <property type="entry name" value="Glycogen Phosphorylase B"/>
    <property type="match status" value="2"/>
</dbReference>
<feature type="domain" description="Glycosyltransferase subfamily 4-like N-terminal" evidence="2">
    <location>
        <begin position="18"/>
        <end position="159"/>
    </location>
</feature>
<accession>A0A4Z0AYV7</accession>
<evidence type="ECO:0000313" key="3">
    <source>
        <dbReference type="EMBL" id="TFY92002.1"/>
    </source>
</evidence>
<reference evidence="3 4" key="1">
    <citation type="journal article" date="2019" name="Syst. Appl. Microbiol.">
        <title>New species of pathogenic Pseudomonas isolated from citrus in Tunisia: Proposal of Pseudomonas kairouanensis sp. nov. and Pseudomonas nabeulensis sp. nov.</title>
        <authorList>
            <person name="Oueslati M."/>
            <person name="Mulet M."/>
            <person name="Gomila M."/>
            <person name="Berge O."/>
            <person name="Hajlaoui M.R."/>
            <person name="Lalucat J."/>
            <person name="Sadfi-Zouaoui N."/>
            <person name="Garcia-Valdes E."/>
        </authorList>
    </citation>
    <scope>NUCLEOTIDE SEQUENCE [LARGE SCALE GENOMIC DNA]</scope>
    <source>
        <strain evidence="3 4">KC12</strain>
    </source>
</reference>
<protein>
    <submittedName>
        <fullName evidence="3">Glycosyltransferase</fullName>
    </submittedName>
</protein>
<comment type="caution">
    <text evidence="3">The sequence shown here is derived from an EMBL/GenBank/DDBJ whole genome shotgun (WGS) entry which is preliminary data.</text>
</comment>
<dbReference type="AlphaFoldDB" id="A0A4Z0AYV7"/>